<protein>
    <submittedName>
        <fullName evidence="2">Uncharacterized protein</fullName>
    </submittedName>
</protein>
<feature type="transmembrane region" description="Helical" evidence="1">
    <location>
        <begin position="20"/>
        <end position="40"/>
    </location>
</feature>
<reference evidence="2 3" key="1">
    <citation type="submission" date="2019-08" db="EMBL/GenBank/DDBJ databases">
        <title>Whole genome of Aphis craccivora.</title>
        <authorList>
            <person name="Voronova N.V."/>
            <person name="Shulinski R.S."/>
            <person name="Bandarenka Y.V."/>
            <person name="Zhorov D.G."/>
            <person name="Warner D."/>
        </authorList>
    </citation>
    <scope>NUCLEOTIDE SEQUENCE [LARGE SCALE GENOMIC DNA]</scope>
    <source>
        <strain evidence="2">180601</strain>
        <tissue evidence="2">Whole Body</tissue>
    </source>
</reference>
<proteinExistence type="predicted"/>
<dbReference type="EMBL" id="VUJU01001550">
    <property type="protein sequence ID" value="KAF0764796.1"/>
    <property type="molecule type" value="Genomic_DNA"/>
</dbReference>
<comment type="caution">
    <text evidence="2">The sequence shown here is derived from an EMBL/GenBank/DDBJ whole genome shotgun (WGS) entry which is preliminary data.</text>
</comment>
<gene>
    <name evidence="2" type="ORF">FWK35_00004607</name>
</gene>
<keyword evidence="1" id="KW-0472">Membrane</keyword>
<dbReference type="Proteomes" id="UP000478052">
    <property type="component" value="Unassembled WGS sequence"/>
</dbReference>
<evidence type="ECO:0000313" key="2">
    <source>
        <dbReference type="EMBL" id="KAF0764796.1"/>
    </source>
</evidence>
<name>A0A6G0Z2W5_APHCR</name>
<feature type="non-terminal residue" evidence="2">
    <location>
        <position position="152"/>
    </location>
</feature>
<keyword evidence="1" id="KW-0812">Transmembrane</keyword>
<keyword evidence="1" id="KW-1133">Transmembrane helix</keyword>
<sequence>MAFFPLLPYRSAVTSHTVIPHLLAAVWCVAVSTIIGYLHLHPIESYKASQTDDNSEDVPTINKCENRLIDKVQTDVNNSGDNLTVNKPKIQPTCEVRKLWDYYKFELNFDISKMVVINDQLLREKKMKEIAGCQLLLGIHKARLNIKRENAL</sequence>
<dbReference type="AlphaFoldDB" id="A0A6G0Z2W5"/>
<evidence type="ECO:0000313" key="3">
    <source>
        <dbReference type="Proteomes" id="UP000478052"/>
    </source>
</evidence>
<evidence type="ECO:0000256" key="1">
    <source>
        <dbReference type="SAM" id="Phobius"/>
    </source>
</evidence>
<keyword evidence="3" id="KW-1185">Reference proteome</keyword>
<accession>A0A6G0Z2W5</accession>
<organism evidence="2 3">
    <name type="scientific">Aphis craccivora</name>
    <name type="common">Cowpea aphid</name>
    <dbReference type="NCBI Taxonomy" id="307492"/>
    <lineage>
        <taxon>Eukaryota</taxon>
        <taxon>Metazoa</taxon>
        <taxon>Ecdysozoa</taxon>
        <taxon>Arthropoda</taxon>
        <taxon>Hexapoda</taxon>
        <taxon>Insecta</taxon>
        <taxon>Pterygota</taxon>
        <taxon>Neoptera</taxon>
        <taxon>Paraneoptera</taxon>
        <taxon>Hemiptera</taxon>
        <taxon>Sternorrhyncha</taxon>
        <taxon>Aphidomorpha</taxon>
        <taxon>Aphidoidea</taxon>
        <taxon>Aphididae</taxon>
        <taxon>Aphidini</taxon>
        <taxon>Aphis</taxon>
        <taxon>Aphis</taxon>
    </lineage>
</organism>